<dbReference type="PANTHER" id="PTHR11241">
    <property type="entry name" value="DEOXYURIDINE 5'-TRIPHOSPHATE NUCLEOTIDOHYDROLASE"/>
    <property type="match status" value="1"/>
</dbReference>
<reference evidence="7" key="1">
    <citation type="submission" date="2022-09" db="EMBL/GenBank/DDBJ databases">
        <title>Intensive care unit water sources are persistently colonized with multi-drug resistant bacteria and are the site of extensive horizontal gene transfer of antibiotic resistance genes.</title>
        <authorList>
            <person name="Diorio-Toth L."/>
        </authorList>
    </citation>
    <scope>NUCLEOTIDE SEQUENCE</scope>
    <source>
        <strain evidence="7">GD03947</strain>
    </source>
</reference>
<name>A0AA42PAS5_STUST</name>
<dbReference type="AlphaFoldDB" id="A0AA42PAS5"/>
<dbReference type="InterPro" id="IPR029054">
    <property type="entry name" value="dUTPase-like"/>
</dbReference>
<dbReference type="Pfam" id="PF00692">
    <property type="entry name" value="dUTPase"/>
    <property type="match status" value="1"/>
</dbReference>
<dbReference type="InterPro" id="IPR036157">
    <property type="entry name" value="dUTPase-like_sf"/>
</dbReference>
<dbReference type="Proteomes" id="UP001158500">
    <property type="component" value="Unassembled WGS sequence"/>
</dbReference>
<evidence type="ECO:0000256" key="2">
    <source>
        <dbReference type="ARBA" id="ARBA00012379"/>
    </source>
</evidence>
<dbReference type="EMBL" id="JAOCAE010000009">
    <property type="protein sequence ID" value="MDH1237258.1"/>
    <property type="molecule type" value="Genomic_DNA"/>
</dbReference>
<evidence type="ECO:0000256" key="4">
    <source>
        <dbReference type="ARBA" id="ARBA00023080"/>
    </source>
</evidence>
<protein>
    <recommendedName>
        <fullName evidence="2">dUTP diphosphatase</fullName>
        <ecNumber evidence="2">3.6.1.23</ecNumber>
    </recommendedName>
</protein>
<dbReference type="RefSeq" id="WP_279641631.1">
    <property type="nucleotide sequence ID" value="NZ_JAOCAE010000009.1"/>
</dbReference>
<dbReference type="NCBIfam" id="TIGR00576">
    <property type="entry name" value="dut"/>
    <property type="match status" value="1"/>
</dbReference>
<dbReference type="CDD" id="cd07557">
    <property type="entry name" value="trimeric_dUTPase"/>
    <property type="match status" value="1"/>
</dbReference>
<evidence type="ECO:0000313" key="7">
    <source>
        <dbReference type="EMBL" id="MDH1237258.1"/>
    </source>
</evidence>
<gene>
    <name evidence="7" type="primary">dut</name>
    <name evidence="7" type="ORF">N5C32_14560</name>
</gene>
<dbReference type="GO" id="GO:0006226">
    <property type="term" value="P:dUMP biosynthetic process"/>
    <property type="evidence" value="ECO:0007669"/>
    <property type="project" value="InterPro"/>
</dbReference>
<comment type="similarity">
    <text evidence="1">Belongs to the dUTPase family.</text>
</comment>
<proteinExistence type="inferred from homology"/>
<dbReference type="SUPFAM" id="SSF51283">
    <property type="entry name" value="dUTPase-like"/>
    <property type="match status" value="1"/>
</dbReference>
<dbReference type="GO" id="GO:0000287">
    <property type="term" value="F:magnesium ion binding"/>
    <property type="evidence" value="ECO:0007669"/>
    <property type="project" value="InterPro"/>
</dbReference>
<comment type="catalytic activity">
    <reaction evidence="5">
        <text>dUTP + H2O = dUMP + diphosphate + H(+)</text>
        <dbReference type="Rhea" id="RHEA:10248"/>
        <dbReference type="ChEBI" id="CHEBI:15377"/>
        <dbReference type="ChEBI" id="CHEBI:15378"/>
        <dbReference type="ChEBI" id="CHEBI:33019"/>
        <dbReference type="ChEBI" id="CHEBI:61555"/>
        <dbReference type="ChEBI" id="CHEBI:246422"/>
        <dbReference type="EC" id="3.6.1.23"/>
    </reaction>
</comment>
<evidence type="ECO:0000256" key="3">
    <source>
        <dbReference type="ARBA" id="ARBA00022801"/>
    </source>
</evidence>
<comment type="caution">
    <text evidence="7">The sequence shown here is derived from an EMBL/GenBank/DDBJ whole genome shotgun (WGS) entry which is preliminary data.</text>
</comment>
<dbReference type="NCBIfam" id="NF001862">
    <property type="entry name" value="PRK00601.1"/>
    <property type="match status" value="1"/>
</dbReference>
<sequence length="148" mass="16009">MGNIPLKIKKLDPQAMLPRYGTEHAACFDLHALLSEGGLLLQPGHTALIRTGLSFEIPVGWSMDVFSRSGHGFKNGVRLVNCVGIIDADYRGEVMVKLVNEGTEAMPVLHGDRIAQAKLSQVPMVEFFEVEELSTTVRGEGGFGSTGK</sequence>
<keyword evidence="3 7" id="KW-0378">Hydrolase</keyword>
<evidence type="ECO:0000313" key="8">
    <source>
        <dbReference type="Proteomes" id="UP001158500"/>
    </source>
</evidence>
<dbReference type="InterPro" id="IPR033704">
    <property type="entry name" value="dUTPase_trimeric"/>
</dbReference>
<evidence type="ECO:0000256" key="1">
    <source>
        <dbReference type="ARBA" id="ARBA00006581"/>
    </source>
</evidence>
<dbReference type="InterPro" id="IPR008181">
    <property type="entry name" value="dUTPase"/>
</dbReference>
<dbReference type="GO" id="GO:0004170">
    <property type="term" value="F:dUTP diphosphatase activity"/>
    <property type="evidence" value="ECO:0007669"/>
    <property type="project" value="UniProtKB-EC"/>
</dbReference>
<accession>A0AA42PAS5</accession>
<feature type="domain" description="dUTPase-like" evidence="6">
    <location>
        <begin position="15"/>
        <end position="147"/>
    </location>
</feature>
<evidence type="ECO:0000256" key="5">
    <source>
        <dbReference type="ARBA" id="ARBA00047686"/>
    </source>
</evidence>
<organism evidence="7 8">
    <name type="scientific">Stutzerimonas stutzeri</name>
    <name type="common">Pseudomonas stutzeri</name>
    <dbReference type="NCBI Taxonomy" id="316"/>
    <lineage>
        <taxon>Bacteria</taxon>
        <taxon>Pseudomonadati</taxon>
        <taxon>Pseudomonadota</taxon>
        <taxon>Gammaproteobacteria</taxon>
        <taxon>Pseudomonadales</taxon>
        <taxon>Pseudomonadaceae</taxon>
        <taxon>Stutzerimonas</taxon>
    </lineage>
</organism>
<dbReference type="Gene3D" id="2.70.40.10">
    <property type="match status" value="1"/>
</dbReference>
<dbReference type="EC" id="3.6.1.23" evidence="2"/>
<dbReference type="GO" id="GO:0046081">
    <property type="term" value="P:dUTP catabolic process"/>
    <property type="evidence" value="ECO:0007669"/>
    <property type="project" value="InterPro"/>
</dbReference>
<evidence type="ECO:0000259" key="6">
    <source>
        <dbReference type="Pfam" id="PF00692"/>
    </source>
</evidence>
<keyword evidence="4" id="KW-0546">Nucleotide metabolism</keyword>
<dbReference type="PANTHER" id="PTHR11241:SF0">
    <property type="entry name" value="DEOXYURIDINE 5'-TRIPHOSPHATE NUCLEOTIDOHYDROLASE"/>
    <property type="match status" value="1"/>
</dbReference>